<dbReference type="SUPFAM" id="SSF48452">
    <property type="entry name" value="TPR-like"/>
    <property type="match status" value="1"/>
</dbReference>
<dbReference type="STRING" id="1219043.SCH01S_35_00250"/>
<evidence type="ECO:0000256" key="3">
    <source>
        <dbReference type="ARBA" id="ARBA00022723"/>
    </source>
</evidence>
<accession>A0A0E9MR26</accession>
<comment type="cofactor">
    <cofactor evidence="1">
        <name>Zn(2+)</name>
        <dbReference type="ChEBI" id="CHEBI:29105"/>
    </cofactor>
</comment>
<dbReference type="PANTHER" id="PTHR22726:SF1">
    <property type="entry name" value="METALLOENDOPEPTIDASE OMA1, MITOCHONDRIAL"/>
    <property type="match status" value="1"/>
</dbReference>
<dbReference type="Gene3D" id="1.25.40.10">
    <property type="entry name" value="Tetratricopeptide repeat domain"/>
    <property type="match status" value="1"/>
</dbReference>
<gene>
    <name evidence="8" type="ORF">SCH01S_35_00250</name>
</gene>
<evidence type="ECO:0000256" key="5">
    <source>
        <dbReference type="ARBA" id="ARBA00022833"/>
    </source>
</evidence>
<proteinExistence type="predicted"/>
<keyword evidence="3" id="KW-0479">Metal-binding</keyword>
<protein>
    <submittedName>
        <fullName evidence="8">Peptidase M48 family protein</fullName>
    </submittedName>
</protein>
<organism evidence="8 9">
    <name type="scientific">Sphingomonas changbaiensis NBRC 104936</name>
    <dbReference type="NCBI Taxonomy" id="1219043"/>
    <lineage>
        <taxon>Bacteria</taxon>
        <taxon>Pseudomonadati</taxon>
        <taxon>Pseudomonadota</taxon>
        <taxon>Alphaproteobacteria</taxon>
        <taxon>Sphingomonadales</taxon>
        <taxon>Sphingomonadaceae</taxon>
        <taxon>Sphingomonas</taxon>
    </lineage>
</organism>
<dbReference type="RefSeq" id="WP_046348411.1">
    <property type="nucleotide sequence ID" value="NZ_BBWU01000035.1"/>
</dbReference>
<dbReference type="GO" id="GO:0051603">
    <property type="term" value="P:proteolysis involved in protein catabolic process"/>
    <property type="evidence" value="ECO:0007669"/>
    <property type="project" value="TreeGrafter"/>
</dbReference>
<dbReference type="Proteomes" id="UP000033202">
    <property type="component" value="Unassembled WGS sequence"/>
</dbReference>
<evidence type="ECO:0000259" key="7">
    <source>
        <dbReference type="Pfam" id="PF01435"/>
    </source>
</evidence>
<dbReference type="EMBL" id="BBWU01000035">
    <property type="protein sequence ID" value="GAO39590.1"/>
    <property type="molecule type" value="Genomic_DNA"/>
</dbReference>
<dbReference type="Pfam" id="PF01435">
    <property type="entry name" value="Peptidase_M48"/>
    <property type="match status" value="1"/>
</dbReference>
<keyword evidence="5" id="KW-0862">Zinc</keyword>
<comment type="caution">
    <text evidence="8">The sequence shown here is derived from an EMBL/GenBank/DDBJ whole genome shotgun (WGS) entry which is preliminary data.</text>
</comment>
<feature type="domain" description="Peptidase M48" evidence="7">
    <location>
        <begin position="37"/>
        <end position="226"/>
    </location>
</feature>
<dbReference type="InterPro" id="IPR051156">
    <property type="entry name" value="Mito/Outer_Membr_Metalloprot"/>
</dbReference>
<sequence>MRPRAQLLIRALFALLVSFAVLVRPVAAQSVLRDAETEAWLQDISRPLVIAAGLDPKNVQIVLLLDKSINAFVAGGQIVYIHSGTLTAADNTDMVQGVIAHEIGHITGGHIVRLAEGAKAATGVMLLSLLLGAAAIAAGAGDAGAGVLMAGQQAAMGKFLAFTRVQESSADAAGASFLDKAGISGKGMIAFFKKLQNQSLRYGYNPKDSYDQTHPLDRERVTTLTDTLEASKSWNAKTDPALDARFARIKAKLNGYVLDPPQVMRQYPETDQSVPAHYARAYAWHRSAYPDQALKEADALLATAPHDPYFLELKGQILLESGKPAEALPELREATQLTNFNPLITSLFGHALIATEDPKNFPEAERVLKSAVAKDNQNPFAWYQLGVVYDRKGDQARAALASAERYNLEGNPKLAYVNAKMAMAGIPRGSPDWVRAQDIYMVSEPEIKKKKKNKEESDQ</sequence>
<reference evidence="8 9" key="1">
    <citation type="submission" date="2015-04" db="EMBL/GenBank/DDBJ databases">
        <title>Whole genome shotgun sequence of Sphingomonas changbaiensis NBRC 104936.</title>
        <authorList>
            <person name="Katano-Makiyama Y."/>
            <person name="Hosoyama A."/>
            <person name="Hashimoto M."/>
            <person name="Noguchi M."/>
            <person name="Tsuchikane K."/>
            <person name="Ohji S."/>
            <person name="Yamazoe A."/>
            <person name="Ichikawa N."/>
            <person name="Kimura A."/>
            <person name="Fujita N."/>
        </authorList>
    </citation>
    <scope>NUCLEOTIDE SEQUENCE [LARGE SCALE GENOMIC DNA]</scope>
    <source>
        <strain evidence="8 9">NBRC 104936</strain>
    </source>
</reference>
<dbReference type="GO" id="GO:0016020">
    <property type="term" value="C:membrane"/>
    <property type="evidence" value="ECO:0007669"/>
    <property type="project" value="TreeGrafter"/>
</dbReference>
<keyword evidence="2" id="KW-0645">Protease</keyword>
<evidence type="ECO:0000256" key="1">
    <source>
        <dbReference type="ARBA" id="ARBA00001947"/>
    </source>
</evidence>
<dbReference type="Gene3D" id="3.30.2010.10">
    <property type="entry name" value="Metalloproteases ('zincins'), catalytic domain"/>
    <property type="match status" value="1"/>
</dbReference>
<keyword evidence="9" id="KW-1185">Reference proteome</keyword>
<dbReference type="GO" id="GO:0004222">
    <property type="term" value="F:metalloendopeptidase activity"/>
    <property type="evidence" value="ECO:0007669"/>
    <property type="project" value="InterPro"/>
</dbReference>
<evidence type="ECO:0000256" key="4">
    <source>
        <dbReference type="ARBA" id="ARBA00022801"/>
    </source>
</evidence>
<keyword evidence="4" id="KW-0378">Hydrolase</keyword>
<name>A0A0E9MR26_9SPHN</name>
<evidence type="ECO:0000256" key="6">
    <source>
        <dbReference type="ARBA" id="ARBA00023049"/>
    </source>
</evidence>
<dbReference type="GO" id="GO:0046872">
    <property type="term" value="F:metal ion binding"/>
    <property type="evidence" value="ECO:0007669"/>
    <property type="project" value="UniProtKB-KW"/>
</dbReference>
<dbReference type="InterPro" id="IPR001915">
    <property type="entry name" value="Peptidase_M48"/>
</dbReference>
<evidence type="ECO:0000313" key="9">
    <source>
        <dbReference type="Proteomes" id="UP000033202"/>
    </source>
</evidence>
<dbReference type="PANTHER" id="PTHR22726">
    <property type="entry name" value="METALLOENDOPEPTIDASE OMA1"/>
    <property type="match status" value="1"/>
</dbReference>
<evidence type="ECO:0000256" key="2">
    <source>
        <dbReference type="ARBA" id="ARBA00022670"/>
    </source>
</evidence>
<keyword evidence="6" id="KW-0482">Metalloprotease</keyword>
<evidence type="ECO:0000313" key="8">
    <source>
        <dbReference type="EMBL" id="GAO39590.1"/>
    </source>
</evidence>
<dbReference type="OrthoDB" id="9814887at2"/>
<dbReference type="AlphaFoldDB" id="A0A0E9MR26"/>
<dbReference type="CDD" id="cd07324">
    <property type="entry name" value="M48C_Oma1-like"/>
    <property type="match status" value="1"/>
</dbReference>
<dbReference type="InterPro" id="IPR011990">
    <property type="entry name" value="TPR-like_helical_dom_sf"/>
</dbReference>
<dbReference type="Pfam" id="PF13432">
    <property type="entry name" value="TPR_16"/>
    <property type="match status" value="2"/>
</dbReference>